<dbReference type="InterPro" id="IPR036291">
    <property type="entry name" value="NAD(P)-bd_dom_sf"/>
</dbReference>
<keyword evidence="3" id="KW-1185">Reference proteome</keyword>
<dbReference type="Pfam" id="PF13602">
    <property type="entry name" value="ADH_zinc_N_2"/>
    <property type="match status" value="1"/>
</dbReference>
<gene>
    <name evidence="2" type="ORF">BKA67DRAFT_566268</name>
</gene>
<dbReference type="Gene3D" id="3.90.180.10">
    <property type="entry name" value="Medium-chain alcohol dehydrogenases, catalytic domain"/>
    <property type="match status" value="1"/>
</dbReference>
<dbReference type="AlphaFoldDB" id="A0A9P8ULL3"/>
<dbReference type="OrthoDB" id="201656at2759"/>
<dbReference type="EMBL" id="JAGPXC010000004">
    <property type="protein sequence ID" value="KAH6654805.1"/>
    <property type="molecule type" value="Genomic_DNA"/>
</dbReference>
<evidence type="ECO:0000313" key="3">
    <source>
        <dbReference type="Proteomes" id="UP000758603"/>
    </source>
</evidence>
<evidence type="ECO:0000313" key="2">
    <source>
        <dbReference type="EMBL" id="KAH6654805.1"/>
    </source>
</evidence>
<dbReference type="GO" id="GO:0016491">
    <property type="term" value="F:oxidoreductase activity"/>
    <property type="evidence" value="ECO:0007669"/>
    <property type="project" value="InterPro"/>
</dbReference>
<dbReference type="GeneID" id="70131765"/>
<feature type="domain" description="Enoyl reductase (ER)" evidence="1">
    <location>
        <begin position="15"/>
        <end position="333"/>
    </location>
</feature>
<dbReference type="CDD" id="cd08267">
    <property type="entry name" value="MDR1"/>
    <property type="match status" value="1"/>
</dbReference>
<comment type="caution">
    <text evidence="2">The sequence shown here is derived from an EMBL/GenBank/DDBJ whole genome shotgun (WGS) entry which is preliminary data.</text>
</comment>
<organism evidence="2 3">
    <name type="scientific">Truncatella angustata</name>
    <dbReference type="NCBI Taxonomy" id="152316"/>
    <lineage>
        <taxon>Eukaryota</taxon>
        <taxon>Fungi</taxon>
        <taxon>Dikarya</taxon>
        <taxon>Ascomycota</taxon>
        <taxon>Pezizomycotina</taxon>
        <taxon>Sordariomycetes</taxon>
        <taxon>Xylariomycetidae</taxon>
        <taxon>Amphisphaeriales</taxon>
        <taxon>Sporocadaceae</taxon>
        <taxon>Truncatella</taxon>
    </lineage>
</organism>
<dbReference type="Pfam" id="PF08240">
    <property type="entry name" value="ADH_N"/>
    <property type="match status" value="1"/>
</dbReference>
<protein>
    <recommendedName>
        <fullName evidence="1">Enoyl reductase (ER) domain-containing protein</fullName>
    </recommendedName>
</protein>
<dbReference type="PANTHER" id="PTHR11695">
    <property type="entry name" value="ALCOHOL DEHYDROGENASE RELATED"/>
    <property type="match status" value="1"/>
</dbReference>
<proteinExistence type="predicted"/>
<dbReference type="SUPFAM" id="SSF50129">
    <property type="entry name" value="GroES-like"/>
    <property type="match status" value="1"/>
</dbReference>
<dbReference type="InterPro" id="IPR050700">
    <property type="entry name" value="YIM1/Zinc_Alcohol_DH_Fams"/>
</dbReference>
<reference evidence="2" key="1">
    <citation type="journal article" date="2021" name="Nat. Commun.">
        <title>Genetic determinants of endophytism in the Arabidopsis root mycobiome.</title>
        <authorList>
            <person name="Mesny F."/>
            <person name="Miyauchi S."/>
            <person name="Thiergart T."/>
            <person name="Pickel B."/>
            <person name="Atanasova L."/>
            <person name="Karlsson M."/>
            <person name="Huettel B."/>
            <person name="Barry K.W."/>
            <person name="Haridas S."/>
            <person name="Chen C."/>
            <person name="Bauer D."/>
            <person name="Andreopoulos W."/>
            <person name="Pangilinan J."/>
            <person name="LaButti K."/>
            <person name="Riley R."/>
            <person name="Lipzen A."/>
            <person name="Clum A."/>
            <person name="Drula E."/>
            <person name="Henrissat B."/>
            <person name="Kohler A."/>
            <person name="Grigoriev I.V."/>
            <person name="Martin F.M."/>
            <person name="Hacquard S."/>
        </authorList>
    </citation>
    <scope>NUCLEOTIDE SEQUENCE</scope>
    <source>
        <strain evidence="2">MPI-SDFR-AT-0073</strain>
    </source>
</reference>
<evidence type="ECO:0000259" key="1">
    <source>
        <dbReference type="SMART" id="SM00829"/>
    </source>
</evidence>
<dbReference type="GO" id="GO:0005739">
    <property type="term" value="C:mitochondrion"/>
    <property type="evidence" value="ECO:0007669"/>
    <property type="project" value="TreeGrafter"/>
</dbReference>
<dbReference type="InterPro" id="IPR013154">
    <property type="entry name" value="ADH-like_N"/>
</dbReference>
<dbReference type="RefSeq" id="XP_045959075.1">
    <property type="nucleotide sequence ID" value="XM_046102873.1"/>
</dbReference>
<sequence length="338" mass="36973">MAETMRTWRYGKLTGKLEDFLVRTEAAPCPEEKSLTENQIIVEVITAALNPVDFKLPESGWVGEVMIKRPATPGLDYCGRVVAKHPSNSSVAIGHLVFGGLPGGGQWGTVGQRTLTTMTECTILPKTIDPDHAAAVGTAATTAYQSVLFHVKEGDKVFINGGSGGVGTWAIQFAKVKGAEIVVSCSTANVALCKQLGADEVIDYKKADLFGRLKAYGQVFDVVIDNVGSTEVYDNRLLYLKAGGCFVQVGTPMTNSFMLNLALRQFWPTILNHGQRRFNFVRQNNASEYFQQIGQWMVDGRVRAVIDEKFDWENVPAALAKLRRGRTQGKIVIQVGEI</sequence>
<dbReference type="PANTHER" id="PTHR11695:SF294">
    <property type="entry name" value="RETICULON-4-INTERACTING PROTEIN 1, MITOCHONDRIAL"/>
    <property type="match status" value="1"/>
</dbReference>
<dbReference type="InterPro" id="IPR020843">
    <property type="entry name" value="ER"/>
</dbReference>
<dbReference type="SUPFAM" id="SSF51735">
    <property type="entry name" value="NAD(P)-binding Rossmann-fold domains"/>
    <property type="match status" value="1"/>
</dbReference>
<name>A0A9P8ULL3_9PEZI</name>
<dbReference type="InterPro" id="IPR011032">
    <property type="entry name" value="GroES-like_sf"/>
</dbReference>
<dbReference type="Gene3D" id="3.40.50.720">
    <property type="entry name" value="NAD(P)-binding Rossmann-like Domain"/>
    <property type="match status" value="1"/>
</dbReference>
<dbReference type="Proteomes" id="UP000758603">
    <property type="component" value="Unassembled WGS sequence"/>
</dbReference>
<dbReference type="SMART" id="SM00829">
    <property type="entry name" value="PKS_ER"/>
    <property type="match status" value="1"/>
</dbReference>
<accession>A0A9P8ULL3</accession>